<evidence type="ECO:0000313" key="1">
    <source>
        <dbReference type="EMBL" id="KJV68902.1"/>
    </source>
</evidence>
<evidence type="ECO:0000313" key="2">
    <source>
        <dbReference type="Proteomes" id="UP000033562"/>
    </source>
</evidence>
<comment type="caution">
    <text evidence="1">The sequence shown here is derived from an EMBL/GenBank/DDBJ whole genome shotgun (WGS) entry which is preliminary data.</text>
</comment>
<dbReference type="EMBL" id="LANX01000001">
    <property type="protein sequence ID" value="KJV68902.1"/>
    <property type="molecule type" value="Genomic_DNA"/>
</dbReference>
<protein>
    <submittedName>
        <fullName evidence="1">Uncharacterized protein</fullName>
    </submittedName>
</protein>
<proteinExistence type="predicted"/>
<sequence>MSEAIVIKIQNTSRSCNEVITLPFPVYDSVYDDINFDDIYNSHYKYLFRINKVVANSTSSNAQNYDDVADDRICFMWKCKLVSDKLTIRYSGRILTSDSNTINALNAYIANKNTSCVKVSIKRESCSAEDVLSAYESFVITESSSQKNEVNNTYQGKSDVVCDMSEAIVIKIQDVSRLCNETIALPFPPYSVYDSVYDNISLNDIYNNCYKYFFNINRSIGSSSATSNSTQAAYDDVADDKTCFMWKCKLVSNKLTIRYSGRILTSNNNTINALNSYIVGSNDFGVELSMKRESCAEDVLSAYESFSIVENENKKASNNTASQNNNDQQVIVISSNSSNIAKQKKQEVISPPLPYISTMSRLKHILCSCVYGGGEKGNSHKR</sequence>
<dbReference type="AlphaFoldDB" id="A0A0F3NMG7"/>
<keyword evidence="2" id="KW-1185">Reference proteome</keyword>
<accession>A0A0F3NMG7</accession>
<reference evidence="1 2" key="1">
    <citation type="submission" date="2015-02" db="EMBL/GenBank/DDBJ databases">
        <title>Genome Sequencing of Rickettsiales.</title>
        <authorList>
            <person name="Daugherty S.C."/>
            <person name="Su Q."/>
            <person name="Abolude K."/>
            <person name="Beier-Sexton M."/>
            <person name="Carlyon J.A."/>
            <person name="Carter R."/>
            <person name="Day N.P."/>
            <person name="Dumler S.J."/>
            <person name="Dyachenko V."/>
            <person name="Godinez A."/>
            <person name="Kurtti T.J."/>
            <person name="Lichay M."/>
            <person name="Mullins K.E."/>
            <person name="Ott S."/>
            <person name="Pappas-Brown V."/>
            <person name="Paris D.H."/>
            <person name="Patel P."/>
            <person name="Richards A.L."/>
            <person name="Sadzewicz L."/>
            <person name="Sears K."/>
            <person name="Seidman D."/>
            <person name="Sengamalay N."/>
            <person name="Stenos J."/>
            <person name="Tallon L.J."/>
            <person name="Vincent G."/>
            <person name="Fraser C.M."/>
            <person name="Munderloh U."/>
            <person name="Dunning-Hotopp J.C."/>
        </authorList>
    </citation>
    <scope>NUCLEOTIDE SEQUENCE [LARGE SCALE GENOMIC DNA]</scope>
    <source>
        <strain evidence="1 2">RAC413</strain>
    </source>
</reference>
<gene>
    <name evidence="1" type="ORF">NLO413_0273</name>
</gene>
<dbReference type="Proteomes" id="UP000033562">
    <property type="component" value="Unassembled WGS sequence"/>
</dbReference>
<dbReference type="RefSeq" id="WP_045808735.1">
    <property type="nucleotide sequence ID" value="NZ_LANX01000001.1"/>
</dbReference>
<organism evidence="1 2">
    <name type="scientific">Candidatus Neoehrlichia procyonis str. RAC413</name>
    <dbReference type="NCBI Taxonomy" id="1359163"/>
    <lineage>
        <taxon>Bacteria</taxon>
        <taxon>Pseudomonadati</taxon>
        <taxon>Pseudomonadota</taxon>
        <taxon>Alphaproteobacteria</taxon>
        <taxon>Rickettsiales</taxon>
        <taxon>Anaplasmataceae</taxon>
        <taxon>Candidatus Neoehrlichia</taxon>
    </lineage>
</organism>
<name>A0A0F3NMG7_9RICK</name>